<proteinExistence type="predicted"/>
<accession>A0A0A0BMK6</accession>
<reference evidence="1 2" key="1">
    <citation type="submission" date="2013-08" db="EMBL/GenBank/DDBJ databases">
        <title>Genome sequencing of Cellulomonas carbonis T26.</title>
        <authorList>
            <person name="Chen F."/>
            <person name="Li Y."/>
            <person name="Wang G."/>
        </authorList>
    </citation>
    <scope>NUCLEOTIDE SEQUENCE [LARGE SCALE GENOMIC DNA]</scope>
    <source>
        <strain evidence="1 2">T26</strain>
    </source>
</reference>
<protein>
    <submittedName>
        <fullName evidence="1">Uncharacterized protein</fullName>
    </submittedName>
</protein>
<reference evidence="1 2" key="2">
    <citation type="journal article" date="2015" name="Stand. Genomic Sci.">
        <title>Draft genome sequence of Cellulomonas carbonis T26(T) and comparative analysis of six Cellulomonas genomes.</title>
        <authorList>
            <person name="Zhuang W."/>
            <person name="Zhang S."/>
            <person name="Xia X."/>
            <person name="Wang G."/>
        </authorList>
    </citation>
    <scope>NUCLEOTIDE SEQUENCE [LARGE SCALE GENOMIC DNA]</scope>
    <source>
        <strain evidence="1 2">T26</strain>
    </source>
</reference>
<dbReference type="Proteomes" id="UP000029839">
    <property type="component" value="Unassembled WGS sequence"/>
</dbReference>
<dbReference type="EMBL" id="AXCY01000137">
    <property type="protein sequence ID" value="KGM08947.1"/>
    <property type="molecule type" value="Genomic_DNA"/>
</dbReference>
<gene>
    <name evidence="1" type="ORF">N868_05215</name>
</gene>
<name>A0A0A0BMK6_9CELL</name>
<dbReference type="OrthoDB" id="5144343at2"/>
<keyword evidence="2" id="KW-1185">Reference proteome</keyword>
<dbReference type="RefSeq" id="WP_043609685.1">
    <property type="nucleotide sequence ID" value="NZ_AXCY01000137.1"/>
</dbReference>
<sequence>MSDAPGGLAPRAVLLTQVAHPEALAAACAVGKVAADAFASPVGALAVLHETAGDAPDTAAAAVSQVLADAMVLLLVQRDGRIAASRWSRGEAGDVLSPALVLDGAPPQVEAFLLGRSAADGLGEATTSVGVSRWKAVRLLASAARARRKG</sequence>
<comment type="caution">
    <text evidence="1">The sequence shown here is derived from an EMBL/GenBank/DDBJ whole genome shotgun (WGS) entry which is preliminary data.</text>
</comment>
<evidence type="ECO:0000313" key="2">
    <source>
        <dbReference type="Proteomes" id="UP000029839"/>
    </source>
</evidence>
<dbReference type="AlphaFoldDB" id="A0A0A0BMK6"/>
<organism evidence="1 2">
    <name type="scientific">Cellulomonas carbonis T26</name>
    <dbReference type="NCBI Taxonomy" id="947969"/>
    <lineage>
        <taxon>Bacteria</taxon>
        <taxon>Bacillati</taxon>
        <taxon>Actinomycetota</taxon>
        <taxon>Actinomycetes</taxon>
        <taxon>Micrococcales</taxon>
        <taxon>Cellulomonadaceae</taxon>
        <taxon>Cellulomonas</taxon>
    </lineage>
</organism>
<evidence type="ECO:0000313" key="1">
    <source>
        <dbReference type="EMBL" id="KGM08947.1"/>
    </source>
</evidence>